<dbReference type="EMBL" id="PDPS01000024">
    <property type="protein sequence ID" value="PID58036.1"/>
    <property type="molecule type" value="Genomic_DNA"/>
</dbReference>
<evidence type="ECO:0000313" key="3">
    <source>
        <dbReference type="EMBL" id="PID58036.1"/>
    </source>
</evidence>
<dbReference type="GO" id="GO:0016758">
    <property type="term" value="F:hexosyltransferase activity"/>
    <property type="evidence" value="ECO:0007669"/>
    <property type="project" value="TreeGrafter"/>
</dbReference>
<gene>
    <name evidence="3" type="ORF">CSB45_04930</name>
</gene>
<dbReference type="InterPro" id="IPR050194">
    <property type="entry name" value="Glycosyltransferase_grp1"/>
</dbReference>
<organism evidence="3 4">
    <name type="scientific">candidate division KSB3 bacterium</name>
    <dbReference type="NCBI Taxonomy" id="2044937"/>
    <lineage>
        <taxon>Bacteria</taxon>
        <taxon>candidate division KSB3</taxon>
    </lineage>
</organism>
<dbReference type="PANTHER" id="PTHR45947:SF3">
    <property type="entry name" value="SULFOQUINOVOSYL TRANSFERASE SQD2"/>
    <property type="match status" value="1"/>
</dbReference>
<protein>
    <submittedName>
        <fullName evidence="3">Uncharacterized protein</fullName>
    </submittedName>
</protein>
<dbReference type="InterPro" id="IPR028098">
    <property type="entry name" value="Glyco_trans_4-like_N"/>
</dbReference>
<feature type="domain" description="Glycosyltransferase subfamily 4-like N-terminal" evidence="2">
    <location>
        <begin position="16"/>
        <end position="159"/>
    </location>
</feature>
<dbReference type="SUPFAM" id="SSF53756">
    <property type="entry name" value="UDP-Glycosyltransferase/glycogen phosphorylase"/>
    <property type="match status" value="1"/>
</dbReference>
<comment type="caution">
    <text evidence="3">The sequence shown here is derived from an EMBL/GenBank/DDBJ whole genome shotgun (WGS) entry which is preliminary data.</text>
</comment>
<proteinExistence type="predicted"/>
<dbReference type="PANTHER" id="PTHR45947">
    <property type="entry name" value="SULFOQUINOVOSYL TRANSFERASE SQD2"/>
    <property type="match status" value="1"/>
</dbReference>
<accession>A0A2G6E7G9</accession>
<dbReference type="Proteomes" id="UP000229740">
    <property type="component" value="Unassembled WGS sequence"/>
</dbReference>
<dbReference type="InterPro" id="IPR001296">
    <property type="entry name" value="Glyco_trans_1"/>
</dbReference>
<dbReference type="Pfam" id="PF13439">
    <property type="entry name" value="Glyco_transf_4"/>
    <property type="match status" value="1"/>
</dbReference>
<feature type="domain" description="Glycosyl transferase family 1" evidence="1">
    <location>
        <begin position="176"/>
        <end position="346"/>
    </location>
</feature>
<sequence length="368" mass="40926">MFANRFGLYPPEKLVVLTNTVENSEAFDATVDYSILRVPLPWDGPKYYEWLGVVWRLVKTGFAVIRRQNIEVIECARPFPEGVAAYILAKLCRKPFVSNVHGDEVTVFQNYKIERFLIQRVVRAARLNLANSRSTEKLIQDLAGKDLRTAVVYPGFNTDFLQHVNSENVAALRTRFQGEPILLTVGRLEQERKGHDNVIRALPKVVSQFPGLKYVIVSSLTDKAKTRMRVLKELADQLNVSDHIIWCGEVAHDALAEYYAACDLFMMPNRVGPAGDVEGFGIVFLEAGFLEKPVIGGNSGGVPDAVQHENTGLLVDGDNADSIADGILKILSDNNLANKMGEHGKSFALTMTHQKVFEKYKALMSTSG</sequence>
<evidence type="ECO:0000259" key="1">
    <source>
        <dbReference type="Pfam" id="PF00534"/>
    </source>
</evidence>
<dbReference type="CDD" id="cd03801">
    <property type="entry name" value="GT4_PimA-like"/>
    <property type="match status" value="1"/>
</dbReference>
<name>A0A2G6E7G9_9BACT</name>
<evidence type="ECO:0000313" key="4">
    <source>
        <dbReference type="Proteomes" id="UP000229740"/>
    </source>
</evidence>
<evidence type="ECO:0000259" key="2">
    <source>
        <dbReference type="Pfam" id="PF13439"/>
    </source>
</evidence>
<reference evidence="3 4" key="1">
    <citation type="submission" date="2017-10" db="EMBL/GenBank/DDBJ databases">
        <title>Novel microbial diversity and functional potential in the marine mammal oral microbiome.</title>
        <authorList>
            <person name="Dudek N.K."/>
            <person name="Sun C.L."/>
            <person name="Burstein D."/>
            <person name="Kantor R.S."/>
            <person name="Aliaga Goltsman D.S."/>
            <person name="Bik E.M."/>
            <person name="Thomas B.C."/>
            <person name="Banfield J.F."/>
            <person name="Relman D.A."/>
        </authorList>
    </citation>
    <scope>NUCLEOTIDE SEQUENCE [LARGE SCALE GENOMIC DNA]</scope>
    <source>
        <strain evidence="3">DOLZORAL124_49_17</strain>
    </source>
</reference>
<dbReference type="Gene3D" id="3.40.50.2000">
    <property type="entry name" value="Glycogen Phosphorylase B"/>
    <property type="match status" value="2"/>
</dbReference>
<dbReference type="Pfam" id="PF00534">
    <property type="entry name" value="Glycos_transf_1"/>
    <property type="match status" value="1"/>
</dbReference>
<dbReference type="AlphaFoldDB" id="A0A2G6E7G9"/>